<accession>A0A4Q0I427</accession>
<feature type="domain" description="DUF6688" evidence="2">
    <location>
        <begin position="20"/>
        <end position="291"/>
    </location>
</feature>
<gene>
    <name evidence="4" type="ORF">EFD62_12040</name>
</gene>
<reference evidence="5" key="1">
    <citation type="submission" date="2018-11" db="EMBL/GenBank/DDBJ databases">
        <title>Genome sequencing of a novel mesophilic and cellulolytic organism within the genus Hungateiclostridium.</title>
        <authorList>
            <person name="Rettenmaier R."/>
            <person name="Liebl W."/>
            <person name="Zverlov V."/>
        </authorList>
    </citation>
    <scope>NUCLEOTIDE SEQUENCE [LARGE SCALE GENOMIC DNA]</scope>
    <source>
        <strain evidence="5">N2K1</strain>
    </source>
</reference>
<feature type="transmembrane region" description="Helical" evidence="1">
    <location>
        <begin position="13"/>
        <end position="35"/>
    </location>
</feature>
<dbReference type="InterPro" id="IPR056491">
    <property type="entry name" value="DUF6688_C"/>
</dbReference>
<comment type="caution">
    <text evidence="4">The sequence shown here is derived from an EMBL/GenBank/DDBJ whole genome shotgun (WGS) entry which is preliminary data.</text>
</comment>
<evidence type="ECO:0000313" key="4">
    <source>
        <dbReference type="EMBL" id="RXE58527.1"/>
    </source>
</evidence>
<dbReference type="Pfam" id="PF20394">
    <property type="entry name" value="DUF6688"/>
    <property type="match status" value="1"/>
</dbReference>
<feature type="transmembrane region" description="Helical" evidence="1">
    <location>
        <begin position="127"/>
        <end position="148"/>
    </location>
</feature>
<keyword evidence="1" id="KW-1133">Transmembrane helix</keyword>
<proteinExistence type="predicted"/>
<feature type="transmembrane region" description="Helical" evidence="1">
    <location>
        <begin position="97"/>
        <end position="115"/>
    </location>
</feature>
<feature type="domain" description="DUF6688" evidence="3">
    <location>
        <begin position="296"/>
        <end position="406"/>
    </location>
</feature>
<keyword evidence="5" id="KW-1185">Reference proteome</keyword>
<evidence type="ECO:0000259" key="2">
    <source>
        <dbReference type="Pfam" id="PF20394"/>
    </source>
</evidence>
<sequence>MRRLNKLESVLEYVLIVILLVILCLLYLVPALITIFNTVNLIKKKKILEFAIDVLTFILGIPLTIFLFGAWEAKEYTEPIILGRDEFTLHTPISYKHMPTVLAIAAVAIIGYWILRIKKEKLPPFITLLCISSMYLGMALGIIFIIQISKNIFTASALLPYEALYLTLFPLNYILCSIRLIRQIIALKIKNPEEKEDEFCEYKFDANQQSLEMNSSNKNESVYENRLLNFCYRFLSKSIGWYTAAFVLMIPVLGILLVILVMFGQSPDSVIKAFTETSDWTLSQEISPPPIEDYSGHYLCTVALKGHKKLVKPTRMGIRHGVKIVVNRQLCVANAFEQLIQERFPLLHKRIRYAYDKYGYPLSKHITTKGRADIVYILMKPLEWFFLIVLYSFDIKPENRIAMQYTGRTKIEAR</sequence>
<dbReference type="OrthoDB" id="748630at2"/>
<evidence type="ECO:0000313" key="5">
    <source>
        <dbReference type="Proteomes" id="UP000289166"/>
    </source>
</evidence>
<evidence type="ECO:0000259" key="3">
    <source>
        <dbReference type="Pfam" id="PF23543"/>
    </source>
</evidence>
<protein>
    <submittedName>
        <fullName evidence="4">Uncharacterized protein</fullName>
    </submittedName>
</protein>
<dbReference type="EMBL" id="RLII01000017">
    <property type="protein sequence ID" value="RXE58527.1"/>
    <property type="molecule type" value="Genomic_DNA"/>
</dbReference>
<dbReference type="Proteomes" id="UP000289166">
    <property type="component" value="Unassembled WGS sequence"/>
</dbReference>
<keyword evidence="1" id="KW-0472">Membrane</keyword>
<feature type="transmembrane region" description="Helical" evidence="1">
    <location>
        <begin position="239"/>
        <end position="263"/>
    </location>
</feature>
<keyword evidence="1" id="KW-0812">Transmembrane</keyword>
<dbReference type="Pfam" id="PF23543">
    <property type="entry name" value="DUF6688_C"/>
    <property type="match status" value="1"/>
</dbReference>
<name>A0A4Q0I427_9FIRM</name>
<evidence type="ECO:0000256" key="1">
    <source>
        <dbReference type="SAM" id="Phobius"/>
    </source>
</evidence>
<dbReference type="AlphaFoldDB" id="A0A4Q0I427"/>
<organism evidence="4 5">
    <name type="scientific">Acetivibrio mesophilus</name>
    <dbReference type="NCBI Taxonomy" id="2487273"/>
    <lineage>
        <taxon>Bacteria</taxon>
        <taxon>Bacillati</taxon>
        <taxon>Bacillota</taxon>
        <taxon>Clostridia</taxon>
        <taxon>Eubacteriales</taxon>
        <taxon>Oscillospiraceae</taxon>
        <taxon>Acetivibrio</taxon>
    </lineage>
</organism>
<dbReference type="InterPro" id="IPR046510">
    <property type="entry name" value="DUF6688_N"/>
</dbReference>
<feature type="transmembrane region" description="Helical" evidence="1">
    <location>
        <begin position="47"/>
        <end position="71"/>
    </location>
</feature>